<feature type="chain" id="PRO_5035243425" description="Secreted protein" evidence="1">
    <location>
        <begin position="33"/>
        <end position="316"/>
    </location>
</feature>
<gene>
    <name evidence="2" type="ORF">Pro02_65300</name>
</gene>
<keyword evidence="1" id="KW-0732">Signal</keyword>
<comment type="caution">
    <text evidence="2">The sequence shown here is derived from an EMBL/GenBank/DDBJ whole genome shotgun (WGS) entry which is preliminary data.</text>
</comment>
<protein>
    <recommendedName>
        <fullName evidence="4">Secreted protein</fullName>
    </recommendedName>
</protein>
<proteinExistence type="predicted"/>
<feature type="signal peptide" evidence="1">
    <location>
        <begin position="1"/>
        <end position="32"/>
    </location>
</feature>
<reference evidence="2" key="1">
    <citation type="submission" date="2021-01" db="EMBL/GenBank/DDBJ databases">
        <title>Whole genome shotgun sequence of Planobispora rosea NBRC 15558.</title>
        <authorList>
            <person name="Komaki H."/>
            <person name="Tamura T."/>
        </authorList>
    </citation>
    <scope>NUCLEOTIDE SEQUENCE</scope>
    <source>
        <strain evidence="2">NBRC 15558</strain>
    </source>
</reference>
<sequence>MRITRRAVAVFTALIAVVTGAAAVLISQSAGGAPPVPASCPQRWGGGDVGGWVPAAADIDGAGESLVPGSPVRAMICAYPGTNTHPGGERLAGSRILTGQARVMARDLAHLPVAAAPRVGGCTLMGGPMTNYLIRFAYPDGRALWVGSAEEVNSCVETTNGTSGSRSYIGPSITAAYRTGTWKPVHPDDPCQGRTLGRRGQDERMVPDGAVSVVVCGRAASHTAKPPRREYGEPTARDLAAMLNSADSRPSEHRCRGGGGGDDREFRLLFGYPTGPLADVRISVNCTPGVDNGLLQADLGDPVRDRVVRLAPPQNG</sequence>
<evidence type="ECO:0000313" key="3">
    <source>
        <dbReference type="Proteomes" id="UP000655044"/>
    </source>
</evidence>
<organism evidence="2 3">
    <name type="scientific">Planobispora rosea</name>
    <dbReference type="NCBI Taxonomy" id="35762"/>
    <lineage>
        <taxon>Bacteria</taxon>
        <taxon>Bacillati</taxon>
        <taxon>Actinomycetota</taxon>
        <taxon>Actinomycetes</taxon>
        <taxon>Streptosporangiales</taxon>
        <taxon>Streptosporangiaceae</taxon>
        <taxon>Planobispora</taxon>
    </lineage>
</organism>
<dbReference type="AlphaFoldDB" id="A0A8J3S8R3"/>
<dbReference type="Proteomes" id="UP000655044">
    <property type="component" value="Unassembled WGS sequence"/>
</dbReference>
<accession>A0A8J3S8R3</accession>
<evidence type="ECO:0000256" key="1">
    <source>
        <dbReference type="SAM" id="SignalP"/>
    </source>
</evidence>
<name>A0A8J3S8R3_PLARO</name>
<dbReference type="RefSeq" id="WP_189243754.1">
    <property type="nucleotide sequence ID" value="NZ_BMQP01000049.1"/>
</dbReference>
<evidence type="ECO:0000313" key="2">
    <source>
        <dbReference type="EMBL" id="GIH88122.1"/>
    </source>
</evidence>
<dbReference type="EMBL" id="BOOI01000075">
    <property type="protein sequence ID" value="GIH88122.1"/>
    <property type="molecule type" value="Genomic_DNA"/>
</dbReference>
<evidence type="ECO:0008006" key="4">
    <source>
        <dbReference type="Google" id="ProtNLM"/>
    </source>
</evidence>
<keyword evidence="3" id="KW-1185">Reference proteome</keyword>